<sequence>MKRGDLALRHRRLLNAYAARHQRMPWLKRKARLPRTAHSGWLARLSAWLRG</sequence>
<keyword evidence="2" id="KW-1185">Reference proteome</keyword>
<gene>
    <name evidence="1" type="ORF">J1C50_01855</name>
</gene>
<dbReference type="Proteomes" id="UP000664349">
    <property type="component" value="Unassembled WGS sequence"/>
</dbReference>
<dbReference type="RefSeq" id="WP_019103623.1">
    <property type="nucleotide sequence ID" value="NZ_AP019312.1"/>
</dbReference>
<organism evidence="1 2">
    <name type="scientific">Chromobacterium haemolyticum</name>
    <dbReference type="NCBI Taxonomy" id="394935"/>
    <lineage>
        <taxon>Bacteria</taxon>
        <taxon>Pseudomonadati</taxon>
        <taxon>Pseudomonadota</taxon>
        <taxon>Betaproteobacteria</taxon>
        <taxon>Neisseriales</taxon>
        <taxon>Chromobacteriaceae</taxon>
        <taxon>Chromobacterium</taxon>
    </lineage>
</organism>
<protein>
    <submittedName>
        <fullName evidence="1">Uncharacterized protein</fullName>
    </submittedName>
</protein>
<reference evidence="1 2" key="1">
    <citation type="submission" date="2021-03" db="EMBL/GenBank/DDBJ databases">
        <title>First Case of infection caused by Chromobacterium haemolyticum derived from water in China.</title>
        <authorList>
            <person name="Chen J."/>
            <person name="Liu C."/>
        </authorList>
    </citation>
    <scope>NUCLEOTIDE SEQUENCE [LARGE SCALE GENOMIC DNA]</scope>
    <source>
        <strain evidence="1 2">WJ-5</strain>
    </source>
</reference>
<proteinExistence type="predicted"/>
<evidence type="ECO:0000313" key="1">
    <source>
        <dbReference type="EMBL" id="MBO0414242.1"/>
    </source>
</evidence>
<dbReference type="EMBL" id="JAFLRD010000001">
    <property type="protein sequence ID" value="MBO0414242.1"/>
    <property type="molecule type" value="Genomic_DNA"/>
</dbReference>
<dbReference type="GeneID" id="58562371"/>
<comment type="caution">
    <text evidence="1">The sequence shown here is derived from an EMBL/GenBank/DDBJ whole genome shotgun (WGS) entry which is preliminary data.</text>
</comment>
<evidence type="ECO:0000313" key="2">
    <source>
        <dbReference type="Proteomes" id="UP000664349"/>
    </source>
</evidence>
<accession>A0ABS3GGR4</accession>
<name>A0ABS3GGR4_9NEIS</name>